<dbReference type="Gene3D" id="3.30.70.2450">
    <property type="match status" value="1"/>
</dbReference>
<evidence type="ECO:0000313" key="4">
    <source>
        <dbReference type="Proteomes" id="UP001340816"/>
    </source>
</evidence>
<evidence type="ECO:0000256" key="1">
    <source>
        <dbReference type="ARBA" id="ARBA00023002"/>
    </source>
</evidence>
<dbReference type="InterPro" id="IPR050631">
    <property type="entry name" value="PheA/TfdB_FAD_monoxygenase"/>
</dbReference>
<dbReference type="NCBIfam" id="NF004829">
    <property type="entry name" value="PRK06183.1-3"/>
    <property type="match status" value="1"/>
</dbReference>
<evidence type="ECO:0000313" key="3">
    <source>
        <dbReference type="EMBL" id="WSD13913.1"/>
    </source>
</evidence>
<sequence length="563" mass="61493">MTAEKETAAHVPVVIVGAGPVGVTAALLLARRGVRTVVLERHHDVYPLPRAVAADDEVRRILQAAGVGEEFAAIARPARGLRLLDARHRVMAEFPRSGQGAHGFPQTSMFDQPELERLLRDALARHPECDLRTGVEVVGMGVGVGASPGVGVGVGLDSNGPVRVTFRRDGVEEHLWADAVLGCDGASSLTRDAVGAGWQDLRFEERWTVVDVRTSVPVRCWEGVDQVCDPDRPATFMRIGEDRFRWEFRLRDEPEPEPDHERLDERRHERLRELIAPWVDLPYGADFEVVRQAQYTFRARIADRWRRGRIFLLGDAAHLTPPFIGQGLGAGMRDAHNLTWKLARVLQQGADERLLETYESERAPHARHAIRLAVAMGWAMTGGQDGAAALRRGVLAAAFRIPGLPAAAACDLSPALAAGPLVRRRALRRARWGGRGLVGGICPQPWVTVDGRRIRLDELLGDSFAVLTAAPPSPSLRAVADGLGARTVQVTGLGDDGRLSAWLREGRADAVLLRPDRVVMDEVPSGADDFTDTAGWASLLHSTRKPLPAQRTIDTSLLRSATR</sequence>
<dbReference type="EMBL" id="CP109135">
    <property type="protein sequence ID" value="WSD13913.1"/>
    <property type="molecule type" value="Genomic_DNA"/>
</dbReference>
<dbReference type="PRINTS" id="PR00420">
    <property type="entry name" value="RNGMNOXGNASE"/>
</dbReference>
<dbReference type="SUPFAM" id="SSF51905">
    <property type="entry name" value="FAD/NAD(P)-binding domain"/>
    <property type="match status" value="1"/>
</dbReference>
<gene>
    <name evidence="3" type="ORF">OHB35_12065</name>
</gene>
<dbReference type="Gene3D" id="3.50.50.60">
    <property type="entry name" value="FAD/NAD(P)-binding domain"/>
    <property type="match status" value="1"/>
</dbReference>
<dbReference type="Proteomes" id="UP001340816">
    <property type="component" value="Chromosome"/>
</dbReference>
<organism evidence="3 4">
    <name type="scientific">Streptomyces phaeochromogenes</name>
    <dbReference type="NCBI Taxonomy" id="1923"/>
    <lineage>
        <taxon>Bacteria</taxon>
        <taxon>Bacillati</taxon>
        <taxon>Actinomycetota</taxon>
        <taxon>Actinomycetes</taxon>
        <taxon>Kitasatosporales</taxon>
        <taxon>Streptomycetaceae</taxon>
        <taxon>Streptomyces</taxon>
        <taxon>Streptomyces phaeochromogenes group</taxon>
    </lineage>
</organism>
<accession>A0ABZ1H9U9</accession>
<keyword evidence="4" id="KW-1185">Reference proteome</keyword>
<dbReference type="InterPro" id="IPR002938">
    <property type="entry name" value="FAD-bd"/>
</dbReference>
<feature type="domain" description="FAD-binding" evidence="2">
    <location>
        <begin position="11"/>
        <end position="371"/>
    </location>
</feature>
<reference evidence="3 4" key="1">
    <citation type="submission" date="2022-10" db="EMBL/GenBank/DDBJ databases">
        <title>The complete genomes of actinobacterial strains from the NBC collection.</title>
        <authorList>
            <person name="Joergensen T.S."/>
            <person name="Alvarez Arevalo M."/>
            <person name="Sterndorff E.B."/>
            <person name="Faurdal D."/>
            <person name="Vuksanovic O."/>
            <person name="Mourched A.-S."/>
            <person name="Charusanti P."/>
            <person name="Shaw S."/>
            <person name="Blin K."/>
            <person name="Weber T."/>
        </authorList>
    </citation>
    <scope>NUCLEOTIDE SEQUENCE [LARGE SCALE GENOMIC DNA]</scope>
    <source>
        <strain evidence="3 4">NBC 01752</strain>
    </source>
</reference>
<dbReference type="InterPro" id="IPR036188">
    <property type="entry name" value="FAD/NAD-bd_sf"/>
</dbReference>
<name>A0ABZ1H9U9_STRPH</name>
<dbReference type="PANTHER" id="PTHR43476:SF3">
    <property type="entry name" value="FAD-BINDING MONOOXYGENASE"/>
    <property type="match status" value="1"/>
</dbReference>
<dbReference type="Pfam" id="PF01494">
    <property type="entry name" value="FAD_binding_3"/>
    <property type="match status" value="1"/>
</dbReference>
<protein>
    <submittedName>
        <fullName evidence="3">Bifunctional 3-(3-hydroxy-phenyl)propionate/3-hydroxycinnamic acid hydroxylase</fullName>
    </submittedName>
</protein>
<dbReference type="RefSeq" id="WP_326758717.1">
    <property type="nucleotide sequence ID" value="NZ_CP109135.1"/>
</dbReference>
<keyword evidence="1" id="KW-0560">Oxidoreductase</keyword>
<dbReference type="Gene3D" id="3.40.30.120">
    <property type="match status" value="1"/>
</dbReference>
<dbReference type="PANTHER" id="PTHR43476">
    <property type="entry name" value="3-(3-HYDROXY-PHENYL)PROPIONATE/3-HYDROXYCINNAMIC ACID HYDROXYLASE"/>
    <property type="match status" value="1"/>
</dbReference>
<evidence type="ECO:0000259" key="2">
    <source>
        <dbReference type="Pfam" id="PF01494"/>
    </source>
</evidence>
<proteinExistence type="predicted"/>